<dbReference type="Pfam" id="PF00053">
    <property type="entry name" value="EGF_laminin"/>
    <property type="match status" value="1"/>
</dbReference>
<reference evidence="2" key="1">
    <citation type="submission" date="2020-04" db="EMBL/GenBank/DDBJ databases">
        <authorList>
            <person name="Alioto T."/>
            <person name="Alioto T."/>
            <person name="Gomez Garrido J."/>
        </authorList>
    </citation>
    <scope>NUCLEOTIDE SEQUENCE</scope>
    <source>
        <strain evidence="2">A484AB</strain>
    </source>
</reference>
<name>A0A7D9JQA2_PARCT</name>
<dbReference type="SUPFAM" id="SSF57196">
    <property type="entry name" value="EGF/Laminin"/>
    <property type="match status" value="1"/>
</dbReference>
<feature type="disulfide bond" evidence="1">
    <location>
        <begin position="38"/>
        <end position="47"/>
    </location>
</feature>
<proteinExistence type="predicted"/>
<comment type="caution">
    <text evidence="1">Lacks conserved residue(s) required for the propagation of feature annotation.</text>
</comment>
<dbReference type="Proteomes" id="UP001152795">
    <property type="component" value="Unassembled WGS sequence"/>
</dbReference>
<dbReference type="OrthoDB" id="430826at2759"/>
<gene>
    <name evidence="2" type="ORF">PACLA_8A017185</name>
</gene>
<comment type="caution">
    <text evidence="2">The sequence shown here is derived from an EMBL/GenBank/DDBJ whole genome shotgun (WGS) entry which is preliminary data.</text>
</comment>
<dbReference type="PROSITE" id="PS01248">
    <property type="entry name" value="EGF_LAM_1"/>
    <property type="match status" value="1"/>
</dbReference>
<sequence length="62" mass="6578">MNRPYSFRALRLAFVDACGCHADGSLGVSCDENGCCECRPGVLGVKCDQCGENRFNLSAGCT</sequence>
<keyword evidence="3" id="KW-1185">Reference proteome</keyword>
<feature type="non-terminal residue" evidence="2">
    <location>
        <position position="62"/>
    </location>
</feature>
<evidence type="ECO:0000256" key="1">
    <source>
        <dbReference type="PROSITE-ProRule" id="PRU00460"/>
    </source>
</evidence>
<dbReference type="AlphaFoldDB" id="A0A7D9JQA2"/>
<dbReference type="Gene3D" id="2.10.25.10">
    <property type="entry name" value="Laminin"/>
    <property type="match status" value="1"/>
</dbReference>
<dbReference type="CDD" id="cd00055">
    <property type="entry name" value="EGF_Lam"/>
    <property type="match status" value="1"/>
</dbReference>
<keyword evidence="1" id="KW-1015">Disulfide bond</keyword>
<dbReference type="InterPro" id="IPR002049">
    <property type="entry name" value="LE_dom"/>
</dbReference>
<dbReference type="EMBL" id="CACRXK020020057">
    <property type="protein sequence ID" value="CAB4034378.1"/>
    <property type="molecule type" value="Genomic_DNA"/>
</dbReference>
<feature type="disulfide bond" evidence="1">
    <location>
        <begin position="18"/>
        <end position="30"/>
    </location>
</feature>
<protein>
    <submittedName>
        <fullName evidence="2">Laminin subunit gamma-1-like</fullName>
    </submittedName>
</protein>
<keyword evidence="1" id="KW-0424">Laminin EGF-like domain</keyword>
<evidence type="ECO:0000313" key="3">
    <source>
        <dbReference type="Proteomes" id="UP001152795"/>
    </source>
</evidence>
<accession>A0A7D9JQA2</accession>
<evidence type="ECO:0000313" key="2">
    <source>
        <dbReference type="EMBL" id="CAB4034378.1"/>
    </source>
</evidence>
<dbReference type="PROSITE" id="PS50027">
    <property type="entry name" value="EGF_LAM_2"/>
    <property type="match status" value="1"/>
</dbReference>
<organism evidence="2 3">
    <name type="scientific">Paramuricea clavata</name>
    <name type="common">Red gorgonian</name>
    <name type="synonym">Violescent sea-whip</name>
    <dbReference type="NCBI Taxonomy" id="317549"/>
    <lineage>
        <taxon>Eukaryota</taxon>
        <taxon>Metazoa</taxon>
        <taxon>Cnidaria</taxon>
        <taxon>Anthozoa</taxon>
        <taxon>Octocorallia</taxon>
        <taxon>Malacalcyonacea</taxon>
        <taxon>Plexauridae</taxon>
        <taxon>Paramuricea</taxon>
    </lineage>
</organism>
<dbReference type="SMART" id="SM00180">
    <property type="entry name" value="EGF_Lam"/>
    <property type="match status" value="1"/>
</dbReference>